<evidence type="ECO:0000256" key="13">
    <source>
        <dbReference type="ARBA" id="ARBA00057883"/>
    </source>
</evidence>
<dbReference type="GO" id="GO:0008466">
    <property type="term" value="F:glycogenin glucosyltransferase activity"/>
    <property type="evidence" value="ECO:0007669"/>
    <property type="project" value="UniProtKB-EC"/>
</dbReference>
<evidence type="ECO:0000256" key="8">
    <source>
        <dbReference type="ARBA" id="ARBA00023211"/>
    </source>
</evidence>
<feature type="region of interest" description="Disordered" evidence="14">
    <location>
        <begin position="545"/>
        <end position="720"/>
    </location>
</feature>
<dbReference type="InterPro" id="IPR050587">
    <property type="entry name" value="GNT1/Glycosyltrans_8"/>
</dbReference>
<dbReference type="SUPFAM" id="SSF53448">
    <property type="entry name" value="Nucleotide-diphospho-sugar transferases"/>
    <property type="match status" value="1"/>
</dbReference>
<feature type="compositionally biased region" description="Pro residues" evidence="14">
    <location>
        <begin position="429"/>
        <end position="438"/>
    </location>
</feature>
<dbReference type="InterPro" id="IPR002495">
    <property type="entry name" value="Glyco_trans_8"/>
</dbReference>
<evidence type="ECO:0000313" key="16">
    <source>
        <dbReference type="Proteomes" id="UP000803884"/>
    </source>
</evidence>
<comment type="catalytic activity">
    <reaction evidence="12">
        <text>L-tyrosyl-[glycogenin] + UDP-alpha-D-glucose = alpha-D-glucosyl-L-tyrosyl-[glycogenin] + UDP + H(+)</text>
        <dbReference type="Rhea" id="RHEA:23360"/>
        <dbReference type="Rhea" id="RHEA-COMP:14604"/>
        <dbReference type="Rhea" id="RHEA-COMP:14605"/>
        <dbReference type="ChEBI" id="CHEBI:15378"/>
        <dbReference type="ChEBI" id="CHEBI:46858"/>
        <dbReference type="ChEBI" id="CHEBI:58223"/>
        <dbReference type="ChEBI" id="CHEBI:58885"/>
        <dbReference type="ChEBI" id="CHEBI:140573"/>
        <dbReference type="EC" id="2.4.1.186"/>
    </reaction>
</comment>
<sequence length="720" mass="79994">MAIDEDVYCTLVMSDAYLPGAAVLAHSLRDCGTKKKLAVLVTPDTLRPSTLDELRVLYDYVLPIERIATPNPKNLYLMNRGDLLFTFTKINLWRQTQFRKIVYIDADVVALRAPDELFDLPDSFAAAPDVGWPDAFNSGVMVLSPHMGDYWALRTLAGAGDSFDGADQGLLNQYYEHKPWKRLSFTYNCTPSANYQYEPAYRYYKHNISMVHFIGEGKPWKSGKRSDAPPSAYQELSARWWAVYDKHFKVTTTEYSATGRRAPAPVRAVQAQVKVESPKTGDVYYATGYPVEMPQGAPPPPEAKINSTEAPFTEPGEPAENIDQGIVEPPPTIEVRQFSAPQMEWDATRAAPPVESRPEAANFPTEVYQFSTDPQPFQPPREYPEPPKDMWFEVPKEKPRKHEKPPPIFPWEERELPKPTRVFVEDRPPSPPPQPESPPLTLADELEVTTKHQPAPDAPAVNVQEEPWAKFGNVNKNAWDEVEGINTYVRAFSSWQKNRGKPQKTPGQQEEHQILSPTNEPDPAELVDTVRKRRESLILTDFPTAVERPSLPVTPAPRRRSTFWGEERDTEALPAAEGVPDQADWDPTAQLESLRRHSLIGPSDLKMPTKKSIPERQMPASSAPVDPQATGHPVALTRSDDGGPPTVDSSTGAADTPKGVSFADDAESKASDSNQQETSGEKQGVGLFSEPNFGASSGRNGDEVLSPGDPVPQDVSPQDK</sequence>
<keyword evidence="8" id="KW-0464">Manganese</keyword>
<comment type="catalytic activity">
    <reaction evidence="11">
        <text>[1,4-alpha-D-glucosyl](n)-L-tyrosyl-[glycogenin] + UDP-alpha-D-glucose = [1,4-alpha-D-glucosyl](n+1)-L-tyrosyl-[glycogenin] + UDP + H(+)</text>
        <dbReference type="Rhea" id="RHEA:56560"/>
        <dbReference type="Rhea" id="RHEA-COMP:14606"/>
        <dbReference type="Rhea" id="RHEA-COMP:14607"/>
        <dbReference type="ChEBI" id="CHEBI:15378"/>
        <dbReference type="ChEBI" id="CHEBI:58223"/>
        <dbReference type="ChEBI" id="CHEBI:58885"/>
        <dbReference type="ChEBI" id="CHEBI:140574"/>
        <dbReference type="EC" id="2.4.1.186"/>
    </reaction>
</comment>
<feature type="compositionally biased region" description="Basic and acidic residues" evidence="14">
    <location>
        <begin position="411"/>
        <end position="428"/>
    </location>
</feature>
<dbReference type="FunFam" id="3.90.550.10:FF:000092">
    <property type="entry name" value="Glycogenin 2"/>
    <property type="match status" value="1"/>
</dbReference>
<feature type="region of interest" description="Disordered" evidence="14">
    <location>
        <begin position="495"/>
        <end position="524"/>
    </location>
</feature>
<dbReference type="GO" id="GO:0046872">
    <property type="term" value="F:metal ion binding"/>
    <property type="evidence" value="ECO:0007669"/>
    <property type="project" value="UniProtKB-KW"/>
</dbReference>
<protein>
    <recommendedName>
        <fullName evidence="10">glycogenin glucosyltransferase</fullName>
        <ecNumber evidence="10">2.4.1.186</ecNumber>
    </recommendedName>
</protein>
<dbReference type="CDD" id="cd02537">
    <property type="entry name" value="GT8_Glycogenin"/>
    <property type="match status" value="1"/>
</dbReference>
<proteinExistence type="inferred from homology"/>
<dbReference type="Proteomes" id="UP000803884">
    <property type="component" value="Unassembled WGS sequence"/>
</dbReference>
<dbReference type="GO" id="GO:0005978">
    <property type="term" value="P:glycogen biosynthetic process"/>
    <property type="evidence" value="ECO:0007669"/>
    <property type="project" value="UniProtKB-KW"/>
</dbReference>
<evidence type="ECO:0000256" key="9">
    <source>
        <dbReference type="ARBA" id="ARBA00038162"/>
    </source>
</evidence>
<comment type="cofactor">
    <cofactor evidence="1">
        <name>Mn(2+)</name>
        <dbReference type="ChEBI" id="CHEBI:29035"/>
    </cofactor>
</comment>
<dbReference type="EMBL" id="JAAQHG020000001">
    <property type="protein sequence ID" value="KAL1590855.1"/>
    <property type="molecule type" value="Genomic_DNA"/>
</dbReference>
<dbReference type="RefSeq" id="XP_069233960.1">
    <property type="nucleotide sequence ID" value="XM_069368945.1"/>
</dbReference>
<evidence type="ECO:0000256" key="2">
    <source>
        <dbReference type="ARBA" id="ARBA00004496"/>
    </source>
</evidence>
<keyword evidence="3" id="KW-0963">Cytoplasm</keyword>
<dbReference type="AlphaFoldDB" id="A0AB34L5J4"/>
<evidence type="ECO:0000256" key="1">
    <source>
        <dbReference type="ARBA" id="ARBA00001936"/>
    </source>
</evidence>
<accession>A0AB34L5J4</accession>
<comment type="subcellular location">
    <subcellularLocation>
        <location evidence="2">Cytoplasm</location>
    </subcellularLocation>
</comment>
<comment type="caution">
    <text evidence="15">The sequence shown here is derived from an EMBL/GenBank/DDBJ whole genome shotgun (WGS) entry which is preliminary data.</text>
</comment>
<dbReference type="PANTHER" id="PTHR11183">
    <property type="entry name" value="GLYCOGENIN SUBFAMILY MEMBER"/>
    <property type="match status" value="1"/>
</dbReference>
<evidence type="ECO:0000256" key="5">
    <source>
        <dbReference type="ARBA" id="ARBA00022723"/>
    </source>
</evidence>
<evidence type="ECO:0000256" key="12">
    <source>
        <dbReference type="ARBA" id="ARBA00052293"/>
    </source>
</evidence>
<evidence type="ECO:0000256" key="11">
    <source>
        <dbReference type="ARBA" id="ARBA00050886"/>
    </source>
</evidence>
<feature type="region of interest" description="Disordered" evidence="14">
    <location>
        <begin position="369"/>
        <end position="463"/>
    </location>
</feature>
<evidence type="ECO:0000256" key="10">
    <source>
        <dbReference type="ARBA" id="ARBA00038934"/>
    </source>
</evidence>
<feature type="compositionally biased region" description="Basic and acidic residues" evidence="14">
    <location>
        <begin position="382"/>
        <end position="397"/>
    </location>
</feature>
<organism evidence="15 16">
    <name type="scientific">Cladosporium halotolerans</name>
    <dbReference type="NCBI Taxonomy" id="1052096"/>
    <lineage>
        <taxon>Eukaryota</taxon>
        <taxon>Fungi</taxon>
        <taxon>Dikarya</taxon>
        <taxon>Ascomycota</taxon>
        <taxon>Pezizomycotina</taxon>
        <taxon>Dothideomycetes</taxon>
        <taxon>Dothideomycetidae</taxon>
        <taxon>Cladosporiales</taxon>
        <taxon>Cladosporiaceae</taxon>
        <taxon>Cladosporium</taxon>
    </lineage>
</organism>
<name>A0AB34L5J4_9PEZI</name>
<evidence type="ECO:0000256" key="7">
    <source>
        <dbReference type="ARBA" id="ARBA00023180"/>
    </source>
</evidence>
<reference evidence="15 16" key="1">
    <citation type="journal article" date="2020" name="Microbiol. Resour. Announc.">
        <title>Draft Genome Sequence of a Cladosporium Species Isolated from the Mesophotic Ascidian Didemnum maculosum.</title>
        <authorList>
            <person name="Gioti A."/>
            <person name="Siaperas R."/>
            <person name="Nikolaivits E."/>
            <person name="Le Goff G."/>
            <person name="Ouazzani J."/>
            <person name="Kotoulas G."/>
            <person name="Topakas E."/>
        </authorList>
    </citation>
    <scope>NUCLEOTIDE SEQUENCE [LARGE SCALE GENOMIC DNA]</scope>
    <source>
        <strain evidence="15 16">TM138-S3</strain>
    </source>
</reference>
<evidence type="ECO:0000256" key="6">
    <source>
        <dbReference type="ARBA" id="ARBA00023056"/>
    </source>
</evidence>
<dbReference type="EC" id="2.4.1.186" evidence="10"/>
<evidence type="ECO:0000313" key="15">
    <source>
        <dbReference type="EMBL" id="KAL1590855.1"/>
    </source>
</evidence>
<comment type="similarity">
    <text evidence="9">Belongs to the glycosyltransferase 8 family. Glycogenin subfamily.</text>
</comment>
<keyword evidence="5" id="KW-0479">Metal-binding</keyword>
<keyword evidence="7" id="KW-0325">Glycoprotein</keyword>
<keyword evidence="16" id="KW-1185">Reference proteome</keyword>
<evidence type="ECO:0000256" key="3">
    <source>
        <dbReference type="ARBA" id="ARBA00022490"/>
    </source>
</evidence>
<dbReference type="GeneID" id="96001783"/>
<dbReference type="Pfam" id="PF01501">
    <property type="entry name" value="Glyco_transf_8"/>
    <property type="match status" value="1"/>
</dbReference>
<evidence type="ECO:0000256" key="14">
    <source>
        <dbReference type="SAM" id="MobiDB-lite"/>
    </source>
</evidence>
<dbReference type="Gene3D" id="3.90.550.10">
    <property type="entry name" value="Spore Coat Polysaccharide Biosynthesis Protein SpsA, Chain A"/>
    <property type="match status" value="1"/>
</dbReference>
<dbReference type="InterPro" id="IPR029044">
    <property type="entry name" value="Nucleotide-diphossugar_trans"/>
</dbReference>
<dbReference type="GO" id="GO:0005737">
    <property type="term" value="C:cytoplasm"/>
    <property type="evidence" value="ECO:0007669"/>
    <property type="project" value="UniProtKB-SubCell"/>
</dbReference>
<gene>
    <name evidence="15" type="ORF">WHR41_00339</name>
</gene>
<evidence type="ECO:0000256" key="4">
    <source>
        <dbReference type="ARBA" id="ARBA00022679"/>
    </source>
</evidence>
<comment type="function">
    <text evidence="13">Self-glucosylating initiator of glycogen synthesis. It catalyzes the formation of a short alpha (1,4)-glucosyl chain covalently attached via a glucose 1-O-tyrosyl linkage to internal tyrosine residues and these chains act as primers for the elongation reaction catalyzed by glycogen synthase.</text>
</comment>
<keyword evidence="6" id="KW-0320">Glycogen biosynthesis</keyword>
<keyword evidence="4" id="KW-0808">Transferase</keyword>